<reference evidence="1" key="1">
    <citation type="submission" date="2023-06" db="EMBL/GenBank/DDBJ databases">
        <title>Genome-scale phylogeny and comparative genomics of the fungal order Sordariales.</title>
        <authorList>
            <consortium name="Lawrence Berkeley National Laboratory"/>
            <person name="Hensen N."/>
            <person name="Bonometti L."/>
            <person name="Westerberg I."/>
            <person name="Brannstrom I.O."/>
            <person name="Guillou S."/>
            <person name="Cros-Aarteil S."/>
            <person name="Calhoun S."/>
            <person name="Haridas S."/>
            <person name="Kuo A."/>
            <person name="Mondo S."/>
            <person name="Pangilinan J."/>
            <person name="Riley R."/>
            <person name="LaButti K."/>
            <person name="Andreopoulos B."/>
            <person name="Lipzen A."/>
            <person name="Chen C."/>
            <person name="Yanf M."/>
            <person name="Daum C."/>
            <person name="Ng V."/>
            <person name="Clum A."/>
            <person name="Steindorff A."/>
            <person name="Ohm R."/>
            <person name="Martin F."/>
            <person name="Silar P."/>
            <person name="Natvig D."/>
            <person name="Lalanne C."/>
            <person name="Gautier V."/>
            <person name="Ament-velasquez S.L."/>
            <person name="Kruys A."/>
            <person name="Hutchinson M.I."/>
            <person name="Powell A.J."/>
            <person name="Barry K."/>
            <person name="Miller A.N."/>
            <person name="Grigoriev I.V."/>
            <person name="Debuchy R."/>
            <person name="Gladieux P."/>
            <person name="Thoren M.H."/>
            <person name="Johannesson H."/>
        </authorList>
    </citation>
    <scope>NUCLEOTIDE SEQUENCE</scope>
    <source>
        <strain evidence="1">SMH3187-1</strain>
    </source>
</reference>
<gene>
    <name evidence="1" type="ORF">B0T18DRAFT_402018</name>
</gene>
<organism evidence="1 2">
    <name type="scientific">Schizothecium vesticola</name>
    <dbReference type="NCBI Taxonomy" id="314040"/>
    <lineage>
        <taxon>Eukaryota</taxon>
        <taxon>Fungi</taxon>
        <taxon>Dikarya</taxon>
        <taxon>Ascomycota</taxon>
        <taxon>Pezizomycotina</taxon>
        <taxon>Sordariomycetes</taxon>
        <taxon>Sordariomycetidae</taxon>
        <taxon>Sordariales</taxon>
        <taxon>Schizotheciaceae</taxon>
        <taxon>Schizothecium</taxon>
    </lineage>
</organism>
<proteinExistence type="predicted"/>
<dbReference type="EMBL" id="JAUKUD010000002">
    <property type="protein sequence ID" value="KAK0751202.1"/>
    <property type="molecule type" value="Genomic_DNA"/>
</dbReference>
<dbReference type="Proteomes" id="UP001172155">
    <property type="component" value="Unassembled WGS sequence"/>
</dbReference>
<name>A0AA40KAA7_9PEZI</name>
<keyword evidence="2" id="KW-1185">Reference proteome</keyword>
<protein>
    <submittedName>
        <fullName evidence="1">Uncharacterized protein</fullName>
    </submittedName>
</protein>
<evidence type="ECO:0000313" key="2">
    <source>
        <dbReference type="Proteomes" id="UP001172155"/>
    </source>
</evidence>
<dbReference type="AlphaFoldDB" id="A0AA40KAA7"/>
<sequence>MCRCRCRCRVTLQPVVASSSVGPPHVNWRHRLETPIGDVPLRMAGDAYILIVSSSFEGSACVNPPKLIYPAWEEHHVCLERMGSSKPI</sequence>
<comment type="caution">
    <text evidence="1">The sequence shown here is derived from an EMBL/GenBank/DDBJ whole genome shotgun (WGS) entry which is preliminary data.</text>
</comment>
<accession>A0AA40KAA7</accession>
<evidence type="ECO:0000313" key="1">
    <source>
        <dbReference type="EMBL" id="KAK0751202.1"/>
    </source>
</evidence>